<dbReference type="RefSeq" id="WP_076618305.1">
    <property type="nucleotide sequence ID" value="NZ_CP019323.1"/>
</dbReference>
<dbReference type="SUPFAM" id="SSF141571">
    <property type="entry name" value="Pentapeptide repeat-like"/>
    <property type="match status" value="1"/>
</dbReference>
<organism evidence="1 2">
    <name type="scientific">Companilactobacillus allii</name>
    <dbReference type="NCBI Taxonomy" id="1847728"/>
    <lineage>
        <taxon>Bacteria</taxon>
        <taxon>Bacillati</taxon>
        <taxon>Bacillota</taxon>
        <taxon>Bacilli</taxon>
        <taxon>Lactobacillales</taxon>
        <taxon>Lactobacillaceae</taxon>
        <taxon>Companilactobacillus</taxon>
    </lineage>
</organism>
<dbReference type="KEGG" id="lalw:BTM29_12005"/>
<sequence length="201" mass="22966">MNEPIETITDQTLNMNQIEDGFYYKHCHFESISDSMNFSDIVFDHCDFEQTDFSRISFTNIEWNHSQLAGCDFNMSNWYNSKIKSMQLSGVDFNNSYFSNTVFVDCKAPYVNFSDSRFEKVDFTNCDLTGGFFQALKVKKSVKFPGSKLTDADLGETKLKGFELQDSEFDNITISPELARGLIVNQYQAAILIGIFGIKVD</sequence>
<protein>
    <recommendedName>
        <fullName evidence="3">Quinolone resistance protein</fullName>
    </recommendedName>
</protein>
<dbReference type="InterPro" id="IPR052949">
    <property type="entry name" value="PA_immunity-related"/>
</dbReference>
<dbReference type="AlphaFoldDB" id="A0A1P8Q5X5"/>
<gene>
    <name evidence="1" type="ORF">BTM29_12005</name>
</gene>
<reference evidence="2" key="1">
    <citation type="submission" date="2016-12" db="EMBL/GenBank/DDBJ databases">
        <authorList>
            <person name="Jung M.Y."/>
            <person name="Lee S.H."/>
        </authorList>
    </citation>
    <scope>NUCLEOTIDE SEQUENCE [LARGE SCALE GENOMIC DNA]</scope>
    <source>
        <strain evidence="2">WiKim39</strain>
    </source>
</reference>
<evidence type="ECO:0008006" key="3">
    <source>
        <dbReference type="Google" id="ProtNLM"/>
    </source>
</evidence>
<keyword evidence="2" id="KW-1185">Reference proteome</keyword>
<evidence type="ECO:0000313" key="2">
    <source>
        <dbReference type="Proteomes" id="UP000187499"/>
    </source>
</evidence>
<dbReference type="OrthoDB" id="9798656at2"/>
<dbReference type="STRING" id="1847728.BTM29_12005"/>
<dbReference type="Pfam" id="PF00805">
    <property type="entry name" value="Pentapeptide"/>
    <property type="match status" value="1"/>
</dbReference>
<accession>A0A1P8Q5X5</accession>
<dbReference type="Proteomes" id="UP000187499">
    <property type="component" value="Chromosome"/>
</dbReference>
<dbReference type="PANTHER" id="PTHR42999">
    <property type="entry name" value="ANTIBIOTIC RESISTANCE PROTEIN MCBG"/>
    <property type="match status" value="1"/>
</dbReference>
<name>A0A1P8Q5X5_9LACO</name>
<dbReference type="Gene3D" id="2.160.20.80">
    <property type="entry name" value="E3 ubiquitin-protein ligase SopA"/>
    <property type="match status" value="1"/>
</dbReference>
<evidence type="ECO:0000313" key="1">
    <source>
        <dbReference type="EMBL" id="APX73225.1"/>
    </source>
</evidence>
<dbReference type="PANTHER" id="PTHR42999:SF1">
    <property type="entry name" value="PENTAPEPTIDE REPEAT-CONTAINING PROTEIN"/>
    <property type="match status" value="1"/>
</dbReference>
<dbReference type="EMBL" id="CP019323">
    <property type="protein sequence ID" value="APX73225.1"/>
    <property type="molecule type" value="Genomic_DNA"/>
</dbReference>
<dbReference type="InterPro" id="IPR001646">
    <property type="entry name" value="5peptide_repeat"/>
</dbReference>
<dbReference type="Pfam" id="PF13599">
    <property type="entry name" value="Pentapeptide_4"/>
    <property type="match status" value="1"/>
</dbReference>
<proteinExistence type="predicted"/>